<protein>
    <submittedName>
        <fullName evidence="1">Uncharacterized protein</fullName>
    </submittedName>
</protein>
<organism evidence="1 2">
    <name type="scientific">Parasponia andersonii</name>
    <name type="common">Sponia andersonii</name>
    <dbReference type="NCBI Taxonomy" id="3476"/>
    <lineage>
        <taxon>Eukaryota</taxon>
        <taxon>Viridiplantae</taxon>
        <taxon>Streptophyta</taxon>
        <taxon>Embryophyta</taxon>
        <taxon>Tracheophyta</taxon>
        <taxon>Spermatophyta</taxon>
        <taxon>Magnoliopsida</taxon>
        <taxon>eudicotyledons</taxon>
        <taxon>Gunneridae</taxon>
        <taxon>Pentapetalae</taxon>
        <taxon>rosids</taxon>
        <taxon>fabids</taxon>
        <taxon>Rosales</taxon>
        <taxon>Cannabaceae</taxon>
        <taxon>Parasponia</taxon>
    </lineage>
</organism>
<dbReference type="AlphaFoldDB" id="A0A2P5CZM3"/>
<evidence type="ECO:0000313" key="1">
    <source>
        <dbReference type="EMBL" id="PON66491.1"/>
    </source>
</evidence>
<name>A0A2P5CZM3_PARAD</name>
<comment type="caution">
    <text evidence="1">The sequence shown here is derived from an EMBL/GenBank/DDBJ whole genome shotgun (WGS) entry which is preliminary data.</text>
</comment>
<proteinExistence type="predicted"/>
<evidence type="ECO:0000313" key="2">
    <source>
        <dbReference type="Proteomes" id="UP000237105"/>
    </source>
</evidence>
<accession>A0A2P5CZM3</accession>
<dbReference type="EMBL" id="JXTB01000079">
    <property type="protein sequence ID" value="PON66491.1"/>
    <property type="molecule type" value="Genomic_DNA"/>
</dbReference>
<gene>
    <name evidence="1" type="ORF">PanWU01x14_109130</name>
</gene>
<keyword evidence="2" id="KW-1185">Reference proteome</keyword>
<reference evidence="2" key="1">
    <citation type="submission" date="2016-06" db="EMBL/GenBank/DDBJ databases">
        <title>Parallel loss of symbiosis genes in relatives of nitrogen-fixing non-legume Parasponia.</title>
        <authorList>
            <person name="Van Velzen R."/>
            <person name="Holmer R."/>
            <person name="Bu F."/>
            <person name="Rutten L."/>
            <person name="Van Zeijl A."/>
            <person name="Liu W."/>
            <person name="Santuari L."/>
            <person name="Cao Q."/>
            <person name="Sharma T."/>
            <person name="Shen D."/>
            <person name="Roswanjaya Y."/>
            <person name="Wardhani T."/>
            <person name="Kalhor M.S."/>
            <person name="Jansen J."/>
            <person name="Van den Hoogen J."/>
            <person name="Gungor B."/>
            <person name="Hartog M."/>
            <person name="Hontelez J."/>
            <person name="Verver J."/>
            <person name="Yang W.-C."/>
            <person name="Schijlen E."/>
            <person name="Repin R."/>
            <person name="Schilthuizen M."/>
            <person name="Schranz E."/>
            <person name="Heidstra R."/>
            <person name="Miyata K."/>
            <person name="Fedorova E."/>
            <person name="Kohlen W."/>
            <person name="Bisseling T."/>
            <person name="Smit S."/>
            <person name="Geurts R."/>
        </authorList>
    </citation>
    <scope>NUCLEOTIDE SEQUENCE [LARGE SCALE GENOMIC DNA]</scope>
    <source>
        <strain evidence="2">cv. WU1-14</strain>
    </source>
</reference>
<feature type="non-terminal residue" evidence="1">
    <location>
        <position position="1"/>
    </location>
</feature>
<dbReference type="Proteomes" id="UP000237105">
    <property type="component" value="Unassembled WGS sequence"/>
</dbReference>
<sequence length="63" mass="7119">FLSTSLVLILKGQAQTGNPWIFFLLIEEALNTLDCLSACFIHAQQTRDTVSTCWVENFAVEDR</sequence>